<protein>
    <submittedName>
        <fullName evidence="1">DUF2563 domain-containing protein</fullName>
    </submittedName>
</protein>
<dbReference type="Proteomes" id="UP000230971">
    <property type="component" value="Unassembled WGS sequence"/>
</dbReference>
<sequence length="137" mass="14472">MRAGQNGGQQARPLVFLCSLLRWGGVSLLNVAAEKFEVNTEHLIAGGDFCRYAADSAREAAEHLASADLAPGIFGDFAEAHQVHGKLRAAHQQHHTQLQGHHATLTGVSAKADKAAQVFTATDESAADGINSAGERF</sequence>
<dbReference type="AlphaFoldDB" id="A0A2G5PNS8"/>
<comment type="caution">
    <text evidence="1">The sequence shown here is derived from an EMBL/GenBank/DDBJ whole genome shotgun (WGS) entry which is preliminary data.</text>
</comment>
<organism evidence="1 2">
    <name type="scientific">Mycobacterium celatum</name>
    <dbReference type="NCBI Taxonomy" id="28045"/>
    <lineage>
        <taxon>Bacteria</taxon>
        <taxon>Bacillati</taxon>
        <taxon>Actinomycetota</taxon>
        <taxon>Actinomycetes</taxon>
        <taxon>Mycobacteriales</taxon>
        <taxon>Mycobacteriaceae</taxon>
        <taxon>Mycobacterium</taxon>
    </lineage>
</organism>
<proteinExistence type="predicted"/>
<evidence type="ECO:0000313" key="2">
    <source>
        <dbReference type="Proteomes" id="UP000230971"/>
    </source>
</evidence>
<name>A0A2G5PNS8_MYCCE</name>
<dbReference type="InterPro" id="IPR022534">
    <property type="entry name" value="DUF2563"/>
</dbReference>
<dbReference type="EMBL" id="PDKV01000004">
    <property type="protein sequence ID" value="PIB79968.1"/>
    <property type="molecule type" value="Genomic_DNA"/>
</dbReference>
<gene>
    <name evidence="1" type="ORF">CQY23_04850</name>
</gene>
<reference evidence="1 2" key="1">
    <citation type="journal article" date="2017" name="Infect. Genet. Evol.">
        <title>The new phylogeny of the genus Mycobacterium: The old and the news.</title>
        <authorList>
            <person name="Tortoli E."/>
            <person name="Fedrizzi T."/>
            <person name="Meehan C.J."/>
            <person name="Trovato A."/>
            <person name="Grottola A."/>
            <person name="Giacobazzi E."/>
            <person name="Serpini G.F."/>
            <person name="Tagliazucchi S."/>
            <person name="Fabio A."/>
            <person name="Bettua C."/>
            <person name="Bertorelli R."/>
            <person name="Frascaro F."/>
            <person name="De Sanctis V."/>
            <person name="Pecorari M."/>
            <person name="Jousson O."/>
            <person name="Segata N."/>
            <person name="Cirillo D.M."/>
        </authorList>
    </citation>
    <scope>NUCLEOTIDE SEQUENCE [LARGE SCALE GENOMIC DNA]</scope>
    <source>
        <strain evidence="1 2">NCTC 12882</strain>
    </source>
</reference>
<accession>A0A2G5PNS8</accession>
<dbReference type="OrthoDB" id="4752792at2"/>
<dbReference type="Pfam" id="PF10817">
    <property type="entry name" value="DUF2563"/>
    <property type="match status" value="1"/>
</dbReference>
<evidence type="ECO:0000313" key="1">
    <source>
        <dbReference type="EMBL" id="PIB79968.1"/>
    </source>
</evidence>